<dbReference type="AlphaFoldDB" id="A0A0G1VVW0"/>
<protein>
    <submittedName>
        <fullName evidence="1">Uncharacterized protein</fullName>
    </submittedName>
</protein>
<evidence type="ECO:0000313" key="1">
    <source>
        <dbReference type="EMBL" id="KKW10465.1"/>
    </source>
</evidence>
<name>A0A0G1VVW0_9BACT</name>
<dbReference type="Proteomes" id="UP000034588">
    <property type="component" value="Unassembled WGS sequence"/>
</dbReference>
<dbReference type="EMBL" id="LCQD01000036">
    <property type="protein sequence ID" value="KKW10465.1"/>
    <property type="molecule type" value="Genomic_DNA"/>
</dbReference>
<gene>
    <name evidence="1" type="ORF">UY48_C0036G0002</name>
</gene>
<accession>A0A0G1VVW0</accession>
<evidence type="ECO:0000313" key="2">
    <source>
        <dbReference type="Proteomes" id="UP000034588"/>
    </source>
</evidence>
<organism evidence="1 2">
    <name type="scientific">Candidatus Gottesmanbacteria bacterium GW2011_GWB1_49_7</name>
    <dbReference type="NCBI Taxonomy" id="1618448"/>
    <lineage>
        <taxon>Bacteria</taxon>
        <taxon>Candidatus Gottesmaniibacteriota</taxon>
    </lineage>
</organism>
<comment type="caution">
    <text evidence="1">The sequence shown here is derived from an EMBL/GenBank/DDBJ whole genome shotgun (WGS) entry which is preliminary data.</text>
</comment>
<reference evidence="1 2" key="1">
    <citation type="journal article" date="2015" name="Nature">
        <title>rRNA introns, odd ribosomes, and small enigmatic genomes across a large radiation of phyla.</title>
        <authorList>
            <person name="Brown C.T."/>
            <person name="Hug L.A."/>
            <person name="Thomas B.C."/>
            <person name="Sharon I."/>
            <person name="Castelle C.J."/>
            <person name="Singh A."/>
            <person name="Wilkins M.J."/>
            <person name="Williams K.H."/>
            <person name="Banfield J.F."/>
        </authorList>
    </citation>
    <scope>NUCLEOTIDE SEQUENCE [LARGE SCALE GENOMIC DNA]</scope>
</reference>
<sequence>MEGQLVVTQKDHPCGRCRKILPAGSRVLEVPVPTSSPNQWGNERQIVVRVRYHPECFGVGQG</sequence>
<proteinExistence type="predicted"/>